<dbReference type="InterPro" id="IPR036866">
    <property type="entry name" value="RibonucZ/Hydroxyglut_hydro"/>
</dbReference>
<protein>
    <recommendedName>
        <fullName evidence="1">Metallo-beta-lactamase domain-containing protein</fullName>
    </recommendedName>
</protein>
<dbReference type="EMBL" id="BOMQ01000026">
    <property type="protein sequence ID" value="GIE48695.1"/>
    <property type="molecule type" value="Genomic_DNA"/>
</dbReference>
<evidence type="ECO:0000259" key="1">
    <source>
        <dbReference type="Pfam" id="PF12706"/>
    </source>
</evidence>
<evidence type="ECO:0000313" key="2">
    <source>
        <dbReference type="EMBL" id="GIE48695.1"/>
    </source>
</evidence>
<reference evidence="2" key="1">
    <citation type="submission" date="2021-01" db="EMBL/GenBank/DDBJ databases">
        <title>Whole genome shotgun sequence of Actinoplanes nipponensis NBRC 14063.</title>
        <authorList>
            <person name="Komaki H."/>
            <person name="Tamura T."/>
        </authorList>
    </citation>
    <scope>NUCLEOTIDE SEQUENCE</scope>
    <source>
        <strain evidence="2">NBRC 14063</strain>
    </source>
</reference>
<accession>A0A919MT35</accession>
<dbReference type="InterPro" id="IPR001279">
    <property type="entry name" value="Metallo-B-lactamas"/>
</dbReference>
<keyword evidence="3" id="KW-1185">Reference proteome</keyword>
<gene>
    <name evidence="2" type="ORF">Ani05nite_22290</name>
</gene>
<feature type="domain" description="Metallo-beta-lactamase" evidence="1">
    <location>
        <begin position="55"/>
        <end position="229"/>
    </location>
</feature>
<comment type="caution">
    <text evidence="2">The sequence shown here is derived from an EMBL/GenBank/DDBJ whole genome shotgun (WGS) entry which is preliminary data.</text>
</comment>
<dbReference type="PANTHER" id="PTHR43546:SF3">
    <property type="entry name" value="UPF0173 METAL-DEPENDENT HYDROLASE MJ1163"/>
    <property type="match status" value="1"/>
</dbReference>
<dbReference type="RefSeq" id="WP_203767505.1">
    <property type="nucleotide sequence ID" value="NZ_BAAAYJ010000116.1"/>
</dbReference>
<proteinExistence type="predicted"/>
<dbReference type="CDD" id="cd06262">
    <property type="entry name" value="metallo-hydrolase-like_MBL-fold"/>
    <property type="match status" value="1"/>
</dbReference>
<organism evidence="2 3">
    <name type="scientific">Actinoplanes nipponensis</name>
    <dbReference type="NCBI Taxonomy" id="135950"/>
    <lineage>
        <taxon>Bacteria</taxon>
        <taxon>Bacillati</taxon>
        <taxon>Actinomycetota</taxon>
        <taxon>Actinomycetes</taxon>
        <taxon>Micromonosporales</taxon>
        <taxon>Micromonosporaceae</taxon>
        <taxon>Actinoplanes</taxon>
    </lineage>
</organism>
<name>A0A919MT35_9ACTN</name>
<dbReference type="Pfam" id="PF12706">
    <property type="entry name" value="Lactamase_B_2"/>
    <property type="match status" value="1"/>
</dbReference>
<dbReference type="Proteomes" id="UP000647172">
    <property type="component" value="Unassembled WGS sequence"/>
</dbReference>
<dbReference type="PANTHER" id="PTHR43546">
    <property type="entry name" value="UPF0173 METAL-DEPENDENT HYDROLASE MJ1163-RELATED"/>
    <property type="match status" value="1"/>
</dbReference>
<dbReference type="SUPFAM" id="SSF56281">
    <property type="entry name" value="Metallo-hydrolase/oxidoreductase"/>
    <property type="match status" value="1"/>
</dbReference>
<dbReference type="AlphaFoldDB" id="A0A919MT35"/>
<dbReference type="Gene3D" id="3.60.15.10">
    <property type="entry name" value="Ribonuclease Z/Hydroxyacylglutathione hydrolase-like"/>
    <property type="match status" value="1"/>
</dbReference>
<evidence type="ECO:0000313" key="3">
    <source>
        <dbReference type="Proteomes" id="UP000647172"/>
    </source>
</evidence>
<dbReference type="InterPro" id="IPR050114">
    <property type="entry name" value="UPF0173_UPF0282_UlaG_hydrolase"/>
</dbReference>
<sequence length="277" mass="30287">MSGAVRCTFYGTSSVHVSDGTVGIFTDAFLTRPSLLRVGLGRIAPDPGRVRRALAKGGVTSLDAVFVAHAHYDHVMDAPEVIKQVGGTLYGSESALNVGRGAGLPEACLQPIAHGREYTVGDFTVRVFEGRHSPGNRYPGSIREPLATPARASRYRDGGCFSFHLVHPSGSVFIHPSANFVPGAFAGVRAEVLYLGIGALGRQPAAFRDDYWHHVVEAIRPRLIVPVHWDNFGRSLGRRLRPLPAWFDDFAATRAFLERRGREDDWAIRFQAPFEGI</sequence>